<accession>A0A3P7J4I8</accession>
<organism evidence="1 2">
    <name type="scientific">Strongylus vulgaris</name>
    <name type="common">Blood worm</name>
    <dbReference type="NCBI Taxonomy" id="40348"/>
    <lineage>
        <taxon>Eukaryota</taxon>
        <taxon>Metazoa</taxon>
        <taxon>Ecdysozoa</taxon>
        <taxon>Nematoda</taxon>
        <taxon>Chromadorea</taxon>
        <taxon>Rhabditida</taxon>
        <taxon>Rhabditina</taxon>
        <taxon>Rhabditomorpha</taxon>
        <taxon>Strongyloidea</taxon>
        <taxon>Strongylidae</taxon>
        <taxon>Strongylus</taxon>
    </lineage>
</organism>
<reference evidence="1 2" key="1">
    <citation type="submission" date="2018-11" db="EMBL/GenBank/DDBJ databases">
        <authorList>
            <consortium name="Pathogen Informatics"/>
        </authorList>
    </citation>
    <scope>NUCLEOTIDE SEQUENCE [LARGE SCALE GENOMIC DNA]</scope>
</reference>
<evidence type="ECO:0000313" key="2">
    <source>
        <dbReference type="Proteomes" id="UP000270094"/>
    </source>
</evidence>
<dbReference type="Proteomes" id="UP000270094">
    <property type="component" value="Unassembled WGS sequence"/>
</dbReference>
<protein>
    <submittedName>
        <fullName evidence="1">Uncharacterized protein</fullName>
    </submittedName>
</protein>
<sequence>FEYVKAEVLKNDCVEDVIRADNRGYLTVISLNPMVQQGIKEEKDWKAARKTHYDMGMNYVEIGVAARTLPRIIDGGKMKVGVRMRFRHTRKTGFEPVGTPTVYWASHKCHAKRIEQMCEMCYYNRLLTE</sequence>
<proteinExistence type="predicted"/>
<name>A0A3P7J4I8_STRVU</name>
<dbReference type="AlphaFoldDB" id="A0A3P7J4I8"/>
<gene>
    <name evidence="1" type="ORF">SVUK_LOCUS13034</name>
</gene>
<keyword evidence="2" id="KW-1185">Reference proteome</keyword>
<dbReference type="OrthoDB" id="413313at2759"/>
<dbReference type="EMBL" id="UYYB01100771">
    <property type="protein sequence ID" value="VDM78036.1"/>
    <property type="molecule type" value="Genomic_DNA"/>
</dbReference>
<feature type="non-terminal residue" evidence="1">
    <location>
        <position position="1"/>
    </location>
</feature>
<evidence type="ECO:0000313" key="1">
    <source>
        <dbReference type="EMBL" id="VDM78036.1"/>
    </source>
</evidence>